<protein>
    <recommendedName>
        <fullName evidence="3">FAD:protein FMN transferase</fullName>
        <ecNumber evidence="2">2.7.1.180</ecNumber>
    </recommendedName>
    <alternativeName>
        <fullName evidence="9">Flavin transferase</fullName>
    </alternativeName>
</protein>
<evidence type="ECO:0000313" key="11">
    <source>
        <dbReference type="EMBL" id="OGY46302.1"/>
    </source>
</evidence>
<comment type="caution">
    <text evidence="11">The sequence shown here is derived from an EMBL/GenBank/DDBJ whole genome shotgun (WGS) entry which is preliminary data.</text>
</comment>
<gene>
    <name evidence="11" type="ORF">A2744_01635</name>
</gene>
<evidence type="ECO:0000256" key="3">
    <source>
        <dbReference type="ARBA" id="ARBA00016337"/>
    </source>
</evidence>
<evidence type="ECO:0000256" key="8">
    <source>
        <dbReference type="ARBA" id="ARBA00022842"/>
    </source>
</evidence>
<dbReference type="Gene3D" id="3.10.520.10">
    <property type="entry name" value="ApbE-like domains"/>
    <property type="match status" value="1"/>
</dbReference>
<accession>A0A1G1Y1Y4</accession>
<keyword evidence="8" id="KW-0460">Magnesium</keyword>
<dbReference type="EMBL" id="MHIE01000005">
    <property type="protein sequence ID" value="OGY46302.1"/>
    <property type="molecule type" value="Genomic_DNA"/>
</dbReference>
<sequence length="288" mass="32950">MDKFIFEAIGTRWQIDFNDDWPAEKQSDLRQQIEDRIEIFDQTYSRFRPDSLVTAMAKNQGTYTLPADAKPLLSLYQELYNITEGAFTPLIGQVLVDAGYDAKYRLKPKKLRPPARWAEVMDYQPPQLTLKKPVWLDFGAAGKGYLIDLVGELLKQKGLNSFCIDAGGDILQQSEKNRLLRVGLEDPRNAQRVIGLAKITNCSLCGSAGSRRQWDRFHHIIDPRRLESPKHILAVWVMAKTALIADALTTCLYFFPAESLEPHYSFEYLILYPDNSIKKSENFPAEIF</sequence>
<dbReference type="PANTHER" id="PTHR30040">
    <property type="entry name" value="THIAMINE BIOSYNTHESIS LIPOPROTEIN APBE"/>
    <property type="match status" value="1"/>
</dbReference>
<name>A0A1G1Y1Y4_9BACT</name>
<reference evidence="11 12" key="1">
    <citation type="journal article" date="2016" name="Nat. Commun.">
        <title>Thousands of microbial genomes shed light on interconnected biogeochemical processes in an aquifer system.</title>
        <authorList>
            <person name="Anantharaman K."/>
            <person name="Brown C.T."/>
            <person name="Hug L.A."/>
            <person name="Sharon I."/>
            <person name="Castelle C.J."/>
            <person name="Probst A.J."/>
            <person name="Thomas B.C."/>
            <person name="Singh A."/>
            <person name="Wilkins M.J."/>
            <person name="Karaoz U."/>
            <person name="Brodie E.L."/>
            <person name="Williams K.H."/>
            <person name="Hubbard S.S."/>
            <person name="Banfield J.F."/>
        </authorList>
    </citation>
    <scope>NUCLEOTIDE SEQUENCE [LARGE SCALE GENOMIC DNA]</scope>
</reference>
<evidence type="ECO:0000256" key="4">
    <source>
        <dbReference type="ARBA" id="ARBA00022630"/>
    </source>
</evidence>
<dbReference type="SUPFAM" id="SSF143631">
    <property type="entry name" value="ApbE-like"/>
    <property type="match status" value="1"/>
</dbReference>
<keyword evidence="5" id="KW-0808">Transferase</keyword>
<evidence type="ECO:0000256" key="10">
    <source>
        <dbReference type="ARBA" id="ARBA00048540"/>
    </source>
</evidence>
<dbReference type="AlphaFoldDB" id="A0A1G1Y1Y4"/>
<dbReference type="InterPro" id="IPR024932">
    <property type="entry name" value="ApbE"/>
</dbReference>
<dbReference type="InterPro" id="IPR003374">
    <property type="entry name" value="ApbE-like_sf"/>
</dbReference>
<evidence type="ECO:0000256" key="1">
    <source>
        <dbReference type="ARBA" id="ARBA00001946"/>
    </source>
</evidence>
<evidence type="ECO:0000256" key="2">
    <source>
        <dbReference type="ARBA" id="ARBA00011955"/>
    </source>
</evidence>
<keyword evidence="7" id="KW-0274">FAD</keyword>
<evidence type="ECO:0000313" key="12">
    <source>
        <dbReference type="Proteomes" id="UP000178240"/>
    </source>
</evidence>
<dbReference type="EC" id="2.7.1.180" evidence="2"/>
<comment type="cofactor">
    <cofactor evidence="1">
        <name>Mg(2+)</name>
        <dbReference type="ChEBI" id="CHEBI:18420"/>
    </cofactor>
</comment>
<comment type="catalytic activity">
    <reaction evidence="10">
        <text>L-threonyl-[protein] + FAD = FMN-L-threonyl-[protein] + AMP + H(+)</text>
        <dbReference type="Rhea" id="RHEA:36847"/>
        <dbReference type="Rhea" id="RHEA-COMP:11060"/>
        <dbReference type="Rhea" id="RHEA-COMP:11061"/>
        <dbReference type="ChEBI" id="CHEBI:15378"/>
        <dbReference type="ChEBI" id="CHEBI:30013"/>
        <dbReference type="ChEBI" id="CHEBI:57692"/>
        <dbReference type="ChEBI" id="CHEBI:74257"/>
        <dbReference type="ChEBI" id="CHEBI:456215"/>
        <dbReference type="EC" id="2.7.1.180"/>
    </reaction>
</comment>
<evidence type="ECO:0000256" key="5">
    <source>
        <dbReference type="ARBA" id="ARBA00022679"/>
    </source>
</evidence>
<keyword evidence="6" id="KW-0479">Metal-binding</keyword>
<evidence type="ECO:0000256" key="6">
    <source>
        <dbReference type="ARBA" id="ARBA00022723"/>
    </source>
</evidence>
<keyword evidence="4" id="KW-0285">Flavoprotein</keyword>
<organism evidence="11 12">
    <name type="scientific">Candidatus Buchananbacteria bacterium RIFCSPHIGHO2_01_FULL_44_11</name>
    <dbReference type="NCBI Taxonomy" id="1797535"/>
    <lineage>
        <taxon>Bacteria</taxon>
        <taxon>Candidatus Buchananiibacteriota</taxon>
    </lineage>
</organism>
<dbReference type="STRING" id="1797535.A2744_01635"/>
<evidence type="ECO:0000256" key="7">
    <source>
        <dbReference type="ARBA" id="ARBA00022827"/>
    </source>
</evidence>
<dbReference type="PANTHER" id="PTHR30040:SF2">
    <property type="entry name" value="FAD:PROTEIN FMN TRANSFERASE"/>
    <property type="match status" value="1"/>
</dbReference>
<evidence type="ECO:0000256" key="9">
    <source>
        <dbReference type="ARBA" id="ARBA00031306"/>
    </source>
</evidence>
<dbReference type="Pfam" id="PF02424">
    <property type="entry name" value="ApbE"/>
    <property type="match status" value="1"/>
</dbReference>
<dbReference type="Proteomes" id="UP000178240">
    <property type="component" value="Unassembled WGS sequence"/>
</dbReference>
<proteinExistence type="predicted"/>
<dbReference type="GO" id="GO:0016740">
    <property type="term" value="F:transferase activity"/>
    <property type="evidence" value="ECO:0007669"/>
    <property type="project" value="UniProtKB-KW"/>
</dbReference>
<dbReference type="GO" id="GO:0046872">
    <property type="term" value="F:metal ion binding"/>
    <property type="evidence" value="ECO:0007669"/>
    <property type="project" value="UniProtKB-KW"/>
</dbReference>